<dbReference type="KEGG" id="cln:UPTC3659_1553"/>
<dbReference type="Proteomes" id="UP000031130">
    <property type="component" value="Chromosome"/>
</dbReference>
<sequence length="335" mass="37743">MIRLILDTDIGNGIAGANTDDGLALGLILASKEIKLEMISTLSGNVQALTAYSVAKDLLNKLNLDIPLYLGAHEALCEDSYFWRQRLDKSIEEFKLTHLWDHIKPIKILENISPNACMKMGELIMQNPGEISICAIGPLTNIAIAMKLFKDFDKNVKEIFIMGGSFDMPYHIKDTNFGFDPEAARIVLNSRAKITLVPYNATMQTMLTHEDLNALENQNPLCDFLVQTLRVWIDYASKTRGTNGTWIHDALTIAYMLDPNLANFDEYLVDVICDSTFARGSTIRCFKDAKMPMKNHELKNTIKVLKDIDNARLLNLLKSRLLNGICYENYKSITT</sequence>
<evidence type="ECO:0000259" key="3">
    <source>
        <dbReference type="Pfam" id="PF01156"/>
    </source>
</evidence>
<organism evidence="4 5">
    <name type="scientific">Campylobacter lari NCTC 11845</name>
    <dbReference type="NCBI Taxonomy" id="1388749"/>
    <lineage>
        <taxon>Bacteria</taxon>
        <taxon>Pseudomonadati</taxon>
        <taxon>Campylobacterota</taxon>
        <taxon>Epsilonproteobacteria</taxon>
        <taxon>Campylobacterales</taxon>
        <taxon>Campylobacteraceae</taxon>
        <taxon>Campylobacter</taxon>
    </lineage>
</organism>
<dbReference type="OrthoDB" id="9797882at2"/>
<dbReference type="InterPro" id="IPR036452">
    <property type="entry name" value="Ribo_hydro-like"/>
</dbReference>
<reference evidence="4 5" key="1">
    <citation type="journal article" date="2014" name="Genome Biol. Evol.">
        <title>Comparative Genomics of the Campylobacter lari Group.</title>
        <authorList>
            <person name="Miller W.G."/>
            <person name="Yee E."/>
            <person name="Chapman M.H."/>
            <person name="Smith T.P."/>
            <person name="Bono J.L."/>
            <person name="Huynh S."/>
            <person name="Parker C.T."/>
            <person name="Vandamme P."/>
            <person name="Luong K."/>
            <person name="Korlach J."/>
        </authorList>
    </citation>
    <scope>NUCLEOTIDE SEQUENCE [LARGE SCALE GENOMIC DNA]</scope>
    <source>
        <strain evidence="5">RM3659</strain>
    </source>
</reference>
<evidence type="ECO:0000256" key="1">
    <source>
        <dbReference type="ARBA" id="ARBA00022801"/>
    </source>
</evidence>
<dbReference type="HOGENOM" id="CLU_036838_2_0_7"/>
<name>A0A0A8HZY3_CAMLA</name>
<dbReference type="EMBL" id="CP007775">
    <property type="protein sequence ID" value="AJD02380.1"/>
    <property type="molecule type" value="Genomic_DNA"/>
</dbReference>
<dbReference type="GO" id="GO:0008477">
    <property type="term" value="F:purine nucleosidase activity"/>
    <property type="evidence" value="ECO:0007669"/>
    <property type="project" value="TreeGrafter"/>
</dbReference>
<keyword evidence="1 4" id="KW-0378">Hydrolase</keyword>
<evidence type="ECO:0000256" key="2">
    <source>
        <dbReference type="ARBA" id="ARBA00023295"/>
    </source>
</evidence>
<keyword evidence="2" id="KW-0326">Glycosidase</keyword>
<gene>
    <name evidence="4" type="ORF">UPTC3659_1553</name>
</gene>
<dbReference type="InterPro" id="IPR001910">
    <property type="entry name" value="Inosine/uridine_hydrolase_dom"/>
</dbReference>
<dbReference type="GO" id="GO:0006152">
    <property type="term" value="P:purine nucleoside catabolic process"/>
    <property type="evidence" value="ECO:0007669"/>
    <property type="project" value="TreeGrafter"/>
</dbReference>
<dbReference type="AlphaFoldDB" id="A0A0A8HZY3"/>
<dbReference type="SUPFAM" id="SSF53590">
    <property type="entry name" value="Nucleoside hydrolase"/>
    <property type="match status" value="1"/>
</dbReference>
<feature type="domain" description="Inosine/uridine-preferring nucleoside hydrolase" evidence="3">
    <location>
        <begin position="4"/>
        <end position="314"/>
    </location>
</feature>
<protein>
    <submittedName>
        <fullName evidence="4">Inosine-uridine preferring nucleoside hydrolase family protein</fullName>
    </submittedName>
</protein>
<dbReference type="Pfam" id="PF01156">
    <property type="entry name" value="IU_nuc_hydro"/>
    <property type="match status" value="1"/>
</dbReference>
<dbReference type="PANTHER" id="PTHR12304:SF4">
    <property type="entry name" value="URIDINE NUCLEOSIDASE"/>
    <property type="match status" value="1"/>
</dbReference>
<proteinExistence type="predicted"/>
<accession>A0A0A8HZY3</accession>
<evidence type="ECO:0000313" key="5">
    <source>
        <dbReference type="Proteomes" id="UP000031130"/>
    </source>
</evidence>
<dbReference type="PANTHER" id="PTHR12304">
    <property type="entry name" value="INOSINE-URIDINE PREFERRING NUCLEOSIDE HYDROLASE"/>
    <property type="match status" value="1"/>
</dbReference>
<dbReference type="GO" id="GO:0005829">
    <property type="term" value="C:cytosol"/>
    <property type="evidence" value="ECO:0007669"/>
    <property type="project" value="TreeGrafter"/>
</dbReference>
<dbReference type="InterPro" id="IPR023186">
    <property type="entry name" value="IUNH"/>
</dbReference>
<evidence type="ECO:0000313" key="4">
    <source>
        <dbReference type="EMBL" id="AJD02380.1"/>
    </source>
</evidence>
<dbReference type="Gene3D" id="3.90.245.10">
    <property type="entry name" value="Ribonucleoside hydrolase-like"/>
    <property type="match status" value="1"/>
</dbReference>